<gene>
    <name evidence="2" type="ORF">GCM10011507_12420</name>
</gene>
<organism evidence="2 3">
    <name type="scientific">Edaphobacter acidisoli</name>
    <dbReference type="NCBI Taxonomy" id="2040573"/>
    <lineage>
        <taxon>Bacteria</taxon>
        <taxon>Pseudomonadati</taxon>
        <taxon>Acidobacteriota</taxon>
        <taxon>Terriglobia</taxon>
        <taxon>Terriglobales</taxon>
        <taxon>Acidobacteriaceae</taxon>
        <taxon>Edaphobacter</taxon>
    </lineage>
</organism>
<dbReference type="InterPro" id="IPR011008">
    <property type="entry name" value="Dimeric_a/b-barrel"/>
</dbReference>
<sequence>MDRRKLLQIMGATATLPLLSITEAKAQQAGTETVYELRIYHTYEGKLEPLLKRFREHETKIFERLGMHGVAFWTPTDDPLKGRTLVYMLRHRSRAAATENWARFSKDPEWIKLKAETEANGAFVEKHESTFLALTDFSPVL</sequence>
<dbReference type="EMBL" id="BMJB01000001">
    <property type="protein sequence ID" value="GGA62394.1"/>
    <property type="molecule type" value="Genomic_DNA"/>
</dbReference>
<name>A0A916RN49_9BACT</name>
<reference evidence="2" key="1">
    <citation type="journal article" date="2014" name="Int. J. Syst. Evol. Microbiol.">
        <title>Complete genome sequence of Corynebacterium casei LMG S-19264T (=DSM 44701T), isolated from a smear-ripened cheese.</title>
        <authorList>
            <consortium name="US DOE Joint Genome Institute (JGI-PGF)"/>
            <person name="Walter F."/>
            <person name="Albersmeier A."/>
            <person name="Kalinowski J."/>
            <person name="Ruckert C."/>
        </authorList>
    </citation>
    <scope>NUCLEOTIDE SEQUENCE</scope>
    <source>
        <strain evidence="2">CGMCC 1.15447</strain>
    </source>
</reference>
<evidence type="ECO:0000313" key="2">
    <source>
        <dbReference type="EMBL" id="GGA62394.1"/>
    </source>
</evidence>
<dbReference type="Pfam" id="PF07978">
    <property type="entry name" value="NIPSNAP"/>
    <property type="match status" value="1"/>
</dbReference>
<proteinExistence type="predicted"/>
<dbReference type="Gene3D" id="3.30.70.100">
    <property type="match status" value="1"/>
</dbReference>
<comment type="caution">
    <text evidence="2">The sequence shown here is derived from an EMBL/GenBank/DDBJ whole genome shotgun (WGS) entry which is preliminary data.</text>
</comment>
<dbReference type="SUPFAM" id="SSF54909">
    <property type="entry name" value="Dimeric alpha+beta barrel"/>
    <property type="match status" value="1"/>
</dbReference>
<reference evidence="2" key="2">
    <citation type="submission" date="2020-09" db="EMBL/GenBank/DDBJ databases">
        <authorList>
            <person name="Sun Q."/>
            <person name="Zhou Y."/>
        </authorList>
    </citation>
    <scope>NUCLEOTIDE SEQUENCE</scope>
    <source>
        <strain evidence="2">CGMCC 1.15447</strain>
    </source>
</reference>
<protein>
    <submittedName>
        <fullName evidence="2">NIPSNAP family containing protein</fullName>
    </submittedName>
</protein>
<feature type="domain" description="NIPSNAP" evidence="1">
    <location>
        <begin position="35"/>
        <end position="139"/>
    </location>
</feature>
<dbReference type="RefSeq" id="WP_188758380.1">
    <property type="nucleotide sequence ID" value="NZ_BMJB01000001.1"/>
</dbReference>
<evidence type="ECO:0000259" key="1">
    <source>
        <dbReference type="Pfam" id="PF07978"/>
    </source>
</evidence>
<dbReference type="AlphaFoldDB" id="A0A916RN49"/>
<dbReference type="InterPro" id="IPR012577">
    <property type="entry name" value="NIPSNAP"/>
</dbReference>
<accession>A0A916RN49</accession>
<evidence type="ECO:0000313" key="3">
    <source>
        <dbReference type="Proteomes" id="UP000648801"/>
    </source>
</evidence>
<dbReference type="Proteomes" id="UP000648801">
    <property type="component" value="Unassembled WGS sequence"/>
</dbReference>
<keyword evidence="3" id="KW-1185">Reference proteome</keyword>